<dbReference type="KEGG" id="phu:Phum_PHUM051410"/>
<evidence type="ECO:0000313" key="3">
    <source>
        <dbReference type="EnsemblMetazoa" id="PHUM051410-PA"/>
    </source>
</evidence>
<dbReference type="GeneID" id="8232880"/>
<evidence type="ECO:0000256" key="1">
    <source>
        <dbReference type="SAM" id="MobiDB-lite"/>
    </source>
</evidence>
<accession>E0VB48</accession>
<organism>
    <name type="scientific">Pediculus humanus subsp. corporis</name>
    <name type="common">Body louse</name>
    <dbReference type="NCBI Taxonomy" id="121224"/>
    <lineage>
        <taxon>Eukaryota</taxon>
        <taxon>Metazoa</taxon>
        <taxon>Ecdysozoa</taxon>
        <taxon>Arthropoda</taxon>
        <taxon>Hexapoda</taxon>
        <taxon>Insecta</taxon>
        <taxon>Pterygota</taxon>
        <taxon>Neoptera</taxon>
        <taxon>Paraneoptera</taxon>
        <taxon>Psocodea</taxon>
        <taxon>Troctomorpha</taxon>
        <taxon>Phthiraptera</taxon>
        <taxon>Anoplura</taxon>
        <taxon>Pediculidae</taxon>
        <taxon>Pediculus</taxon>
    </lineage>
</organism>
<evidence type="ECO:0000313" key="4">
    <source>
        <dbReference type="Proteomes" id="UP000009046"/>
    </source>
</evidence>
<dbReference type="Proteomes" id="UP000009046">
    <property type="component" value="Unassembled WGS sequence"/>
</dbReference>
<dbReference type="HOGENOM" id="CLU_1410382_0_0_1"/>
<dbReference type="VEuPathDB" id="VectorBase:PHUM051410"/>
<dbReference type="InParanoid" id="E0VB48"/>
<dbReference type="EMBL" id="DS235022">
    <property type="protein sequence ID" value="EEB10604.1"/>
    <property type="molecule type" value="Genomic_DNA"/>
</dbReference>
<keyword evidence="4" id="KW-1185">Reference proteome</keyword>
<reference evidence="2" key="1">
    <citation type="submission" date="2007-04" db="EMBL/GenBank/DDBJ databases">
        <title>Annotation of Pediculus humanus corporis strain USDA.</title>
        <authorList>
            <person name="Kirkness E."/>
            <person name="Hannick L."/>
            <person name="Hass B."/>
            <person name="Bruggner R."/>
            <person name="Lawson D."/>
            <person name="Bidwell S."/>
            <person name="Joardar V."/>
            <person name="Caler E."/>
            <person name="Walenz B."/>
            <person name="Inman J."/>
            <person name="Schobel S."/>
            <person name="Galinsky K."/>
            <person name="Amedeo P."/>
            <person name="Strausberg R."/>
        </authorList>
    </citation>
    <scope>NUCLEOTIDE SEQUENCE</scope>
    <source>
        <strain evidence="2">USDA</strain>
    </source>
</reference>
<reference evidence="3" key="3">
    <citation type="submission" date="2021-02" db="UniProtKB">
        <authorList>
            <consortium name="EnsemblMetazoa"/>
        </authorList>
    </citation>
    <scope>IDENTIFICATION</scope>
    <source>
        <strain evidence="3">USDA</strain>
    </source>
</reference>
<dbReference type="EMBL" id="AAZO01000608">
    <property type="status" value="NOT_ANNOTATED_CDS"/>
    <property type="molecule type" value="Genomic_DNA"/>
</dbReference>
<protein>
    <submittedName>
        <fullName evidence="2 3">Uncharacterized protein</fullName>
    </submittedName>
</protein>
<feature type="region of interest" description="Disordered" evidence="1">
    <location>
        <begin position="103"/>
        <end position="125"/>
    </location>
</feature>
<reference evidence="2" key="2">
    <citation type="submission" date="2007-04" db="EMBL/GenBank/DDBJ databases">
        <title>The genome of the human body louse.</title>
        <authorList>
            <consortium name="The Human Body Louse Genome Consortium"/>
            <person name="Kirkness E."/>
            <person name="Walenz B."/>
            <person name="Hass B."/>
            <person name="Bruggner R."/>
            <person name="Strausberg R."/>
        </authorList>
    </citation>
    <scope>NUCLEOTIDE SEQUENCE</scope>
    <source>
        <strain evidence="2">USDA</strain>
    </source>
</reference>
<name>E0VB48_PEDHC</name>
<dbReference type="AlphaFoldDB" id="E0VB48"/>
<gene>
    <name evidence="3" type="primary">8232880</name>
    <name evidence="2" type="ORF">Phum_PHUM051410</name>
</gene>
<dbReference type="RefSeq" id="XP_002423342.1">
    <property type="nucleotide sequence ID" value="XM_002423297.1"/>
</dbReference>
<evidence type="ECO:0000313" key="2">
    <source>
        <dbReference type="EMBL" id="EEB10604.1"/>
    </source>
</evidence>
<dbReference type="CTD" id="8232880"/>
<proteinExistence type="predicted"/>
<sequence>MVVIVIRAQPKDSDEEHYSSRTRSYVVENPNQVFASSRCEIYDESESWPSSHDSELNANSENKLVNGNRMLCNKNVETTFVWHSDLDNSYVRGVAEKLPYEPARNDHRLDSPMSKDSGFSDRITTNGNKTKNFNKLYESDSEKFLRQGRFRTSPLTAQVNCRNVDNNNTVAYLSCSSQVDPEDSITTTKEVRF</sequence>
<dbReference type="EnsemblMetazoa" id="PHUM051410-RA">
    <property type="protein sequence ID" value="PHUM051410-PA"/>
    <property type="gene ID" value="PHUM051410"/>
</dbReference>